<dbReference type="InParanoid" id="E4ZNB2"/>
<evidence type="ECO:0000256" key="6">
    <source>
        <dbReference type="SAM" id="Coils"/>
    </source>
</evidence>
<evidence type="ECO:0000256" key="5">
    <source>
        <dbReference type="ARBA" id="ARBA00023136"/>
    </source>
</evidence>
<dbReference type="FunCoup" id="E4ZNB2">
    <property type="interactions" value="79"/>
</dbReference>
<dbReference type="NCBIfam" id="TIGR00785">
    <property type="entry name" value="dass"/>
    <property type="match status" value="1"/>
</dbReference>
<feature type="region of interest" description="Disordered" evidence="7">
    <location>
        <begin position="61"/>
        <end position="87"/>
    </location>
</feature>
<dbReference type="InterPro" id="IPR004680">
    <property type="entry name" value="Cit_transptr-like_dom"/>
</dbReference>
<keyword evidence="3 8" id="KW-0812">Transmembrane</keyword>
<feature type="transmembrane region" description="Helical" evidence="8">
    <location>
        <begin position="608"/>
        <end position="639"/>
    </location>
</feature>
<dbReference type="Pfam" id="PF03600">
    <property type="entry name" value="CitMHS"/>
    <property type="match status" value="1"/>
</dbReference>
<feature type="compositionally biased region" description="Basic and acidic residues" evidence="7">
    <location>
        <begin position="254"/>
        <end position="264"/>
    </location>
</feature>
<evidence type="ECO:0000256" key="3">
    <source>
        <dbReference type="ARBA" id="ARBA00022692"/>
    </source>
</evidence>
<feature type="transmembrane region" description="Helical" evidence="8">
    <location>
        <begin position="557"/>
        <end position="583"/>
    </location>
</feature>
<evidence type="ECO:0000256" key="4">
    <source>
        <dbReference type="ARBA" id="ARBA00022989"/>
    </source>
</evidence>
<feature type="transmembrane region" description="Helical" evidence="8">
    <location>
        <begin position="511"/>
        <end position="537"/>
    </location>
</feature>
<dbReference type="VEuPathDB" id="FungiDB:LEMA_P038720.1"/>
<feature type="region of interest" description="Disordered" evidence="7">
    <location>
        <begin position="197"/>
        <end position="218"/>
    </location>
</feature>
<keyword evidence="4 8" id="KW-1133">Transmembrane helix</keyword>
<evidence type="ECO:0000313" key="11">
    <source>
        <dbReference type="Proteomes" id="UP000002668"/>
    </source>
</evidence>
<feature type="transmembrane region" description="Helical" evidence="8">
    <location>
        <begin position="733"/>
        <end position="751"/>
    </location>
</feature>
<dbReference type="InterPro" id="IPR001898">
    <property type="entry name" value="SLC13A/DASS"/>
</dbReference>
<feature type="compositionally biased region" description="Acidic residues" evidence="7">
    <location>
        <begin position="241"/>
        <end position="250"/>
    </location>
</feature>
<feature type="transmembrane region" description="Helical" evidence="8">
    <location>
        <begin position="689"/>
        <end position="713"/>
    </location>
</feature>
<dbReference type="AlphaFoldDB" id="E4ZNB2"/>
<feature type="coiled-coil region" evidence="6">
    <location>
        <begin position="371"/>
        <end position="414"/>
    </location>
</feature>
<sequence>MHSRDLKEVCGLETFCCCGRAKMACPAFPQTDLFHPPPPSPPFILDAFSSYRDIGPSQDVELQELPPNHQRPTERAQESKRERKRREKLEQLREADEMKFSHSLQFNAVPDWSNHYIAYSNLKKQIYNLETQINQKLAHHDAESSPLLNGEADDPDKTFTATLDAELDRVVSFYGAKEKEIYNEVDAILRDEEEYEEGQAVYEQEQDNAPPGKTRRSGSVFKQIGFNRPRAMSAVSGTSTVEEDSDEEANETSQLRKDKSPDGKQRRRRRTTDEEAPSSNDWPSSRRKPSVAFDDYNDMSFSALYDEGVSLKKRAISVYVLLCELRSFIQLNKTGFEKVLKKYDKILDRKLKNEYLNKHVYPAYPFQQSTMDRLTRNLERMEAAYAQICTKGNIAEAKRELRLHLREHVVWERNTVWREMIGIERKAQAANIGITQTLLGNERTGGKIRLQGDETEADMKEVDTPIGKYRCPQWLISKTFWMLVCCIAVFLVLLVVPIMEAPEQQNCLAMVVFVSMLWATEAIPLFVTSLLVPFLAVTLDVVRSDTEPHQRLNSKQAASYVFAAMWTPVIMLLLGGFTIAAALSKYNIAKMMATFVLSKAGTKPRTVLLVNMFVAMFASMWISNVAAPVLCFSIIQPILRNLPGDSDMTKALLLGIALSSNIGGAASPIASPQNLIALQNMHPEPSWGVWFFVALPVCIISILCIWGLLLVTFHPGKNTTIVAIRPLKDKFTGVQWFISIVTILTILLWCISHQLEHIFGDMGVVAIIPLVLFFGTGILTKEDFNNFLWTIIILAAGGLALGKSVNSSGLLHTIAESITAGVEGLSLYSVLVVFAALILVVATFISHTVAALIVLPLVQQVGQQMPEPHPNLLVMGAVLMASGAMGLPTSGFPNMTAIMMEDSRTGQRYLEVKHFLTRGIPASIITFAVIVTVGYGLMLAVGF</sequence>
<dbReference type="STRING" id="985895.E4ZNB2"/>
<dbReference type="PANTHER" id="PTHR10283:SF92">
    <property type="entry name" value="LOW-AFFINITY PHOSPHATE TRANSPORTER PHO91"/>
    <property type="match status" value="1"/>
</dbReference>
<feature type="transmembrane region" description="Helical" evidence="8">
    <location>
        <begin position="786"/>
        <end position="805"/>
    </location>
</feature>
<gene>
    <name evidence="10" type="ORF">LEMA_P038720.1</name>
</gene>
<organism evidence="11">
    <name type="scientific">Leptosphaeria maculans (strain JN3 / isolate v23.1.3 / race Av1-4-5-6-7-8)</name>
    <name type="common">Blackleg fungus</name>
    <name type="synonym">Phoma lingam</name>
    <dbReference type="NCBI Taxonomy" id="985895"/>
    <lineage>
        <taxon>Eukaryota</taxon>
        <taxon>Fungi</taxon>
        <taxon>Dikarya</taxon>
        <taxon>Ascomycota</taxon>
        <taxon>Pezizomycotina</taxon>
        <taxon>Dothideomycetes</taxon>
        <taxon>Pleosporomycetidae</taxon>
        <taxon>Pleosporales</taxon>
        <taxon>Pleosporineae</taxon>
        <taxon>Leptosphaeriaceae</taxon>
        <taxon>Plenodomus</taxon>
        <taxon>Plenodomus lingam/Leptosphaeria maculans species complex</taxon>
    </lineage>
</organism>
<dbReference type="CDD" id="cd14478">
    <property type="entry name" value="SPX_PHO87_PHO90_like"/>
    <property type="match status" value="1"/>
</dbReference>
<accession>E4ZNB2</accession>
<feature type="transmembrane region" description="Helical" evidence="8">
    <location>
        <begin position="758"/>
        <end position="780"/>
    </location>
</feature>
<evidence type="ECO:0000256" key="2">
    <source>
        <dbReference type="ARBA" id="ARBA00022448"/>
    </source>
</evidence>
<proteinExistence type="predicted"/>
<dbReference type="PROSITE" id="PS51382">
    <property type="entry name" value="SPX"/>
    <property type="match status" value="1"/>
</dbReference>
<feature type="transmembrane region" description="Helical" evidence="8">
    <location>
        <begin position="825"/>
        <end position="853"/>
    </location>
</feature>
<dbReference type="OrthoDB" id="10260443at2759"/>
<dbReference type="Proteomes" id="UP000002668">
    <property type="component" value="Genome"/>
</dbReference>
<keyword evidence="2" id="KW-0813">Transport</keyword>
<dbReference type="HOGENOM" id="CLU_005170_8_0_1"/>
<dbReference type="GO" id="GO:0006817">
    <property type="term" value="P:phosphate ion transport"/>
    <property type="evidence" value="ECO:0007669"/>
    <property type="project" value="TreeGrafter"/>
</dbReference>
<feature type="transmembrane region" description="Helical" evidence="8">
    <location>
        <begin position="873"/>
        <end position="898"/>
    </location>
</feature>
<protein>
    <submittedName>
        <fullName evidence="10">Similar to plasma membrane phosphate transporter Pho87</fullName>
    </submittedName>
</protein>
<feature type="transmembrane region" description="Helical" evidence="8">
    <location>
        <begin position="480"/>
        <end position="499"/>
    </location>
</feature>
<dbReference type="EMBL" id="FP929105">
    <property type="protein sequence ID" value="CBX92971.1"/>
    <property type="molecule type" value="Genomic_DNA"/>
</dbReference>
<name>E4ZNB2_LEPMJ</name>
<evidence type="ECO:0000256" key="7">
    <source>
        <dbReference type="SAM" id="MobiDB-lite"/>
    </source>
</evidence>
<dbReference type="GO" id="GO:0006797">
    <property type="term" value="P:polyphosphate metabolic process"/>
    <property type="evidence" value="ECO:0007669"/>
    <property type="project" value="TreeGrafter"/>
</dbReference>
<evidence type="ECO:0000256" key="1">
    <source>
        <dbReference type="ARBA" id="ARBA00004141"/>
    </source>
</evidence>
<keyword evidence="11" id="KW-1185">Reference proteome</keyword>
<comment type="subcellular location">
    <subcellularLocation>
        <location evidence="1">Membrane</location>
        <topology evidence="1">Multi-pass membrane protein</topology>
    </subcellularLocation>
</comment>
<dbReference type="eggNOG" id="KOG1281">
    <property type="taxonomic scope" value="Eukaryota"/>
</dbReference>
<keyword evidence="5 8" id="KW-0472">Membrane</keyword>
<dbReference type="GO" id="GO:0005886">
    <property type="term" value="C:plasma membrane"/>
    <property type="evidence" value="ECO:0007669"/>
    <property type="project" value="TreeGrafter"/>
</dbReference>
<feature type="region of interest" description="Disordered" evidence="7">
    <location>
        <begin position="231"/>
        <end position="289"/>
    </location>
</feature>
<evidence type="ECO:0000259" key="9">
    <source>
        <dbReference type="PROSITE" id="PS51382"/>
    </source>
</evidence>
<reference evidence="11" key="1">
    <citation type="journal article" date="2011" name="Nat. Commun.">
        <title>Effector diversification within compartments of the Leptosphaeria maculans genome affected by Repeat-Induced Point mutations.</title>
        <authorList>
            <person name="Rouxel T."/>
            <person name="Grandaubert J."/>
            <person name="Hane J.K."/>
            <person name="Hoede C."/>
            <person name="van de Wouw A.P."/>
            <person name="Couloux A."/>
            <person name="Dominguez V."/>
            <person name="Anthouard V."/>
            <person name="Bally P."/>
            <person name="Bourras S."/>
            <person name="Cozijnsen A.J."/>
            <person name="Ciuffetti L.M."/>
            <person name="Degrave A."/>
            <person name="Dilmaghani A."/>
            <person name="Duret L."/>
            <person name="Fudal I."/>
            <person name="Goodwin S.B."/>
            <person name="Gout L."/>
            <person name="Glaser N."/>
            <person name="Linglin J."/>
            <person name="Kema G.H.J."/>
            <person name="Lapalu N."/>
            <person name="Lawrence C.B."/>
            <person name="May K."/>
            <person name="Meyer M."/>
            <person name="Ollivier B."/>
            <person name="Poulain J."/>
            <person name="Schoch C.L."/>
            <person name="Simon A."/>
            <person name="Spatafora J.W."/>
            <person name="Stachowiak A."/>
            <person name="Turgeon B.G."/>
            <person name="Tyler B.M."/>
            <person name="Vincent D."/>
            <person name="Weissenbach J."/>
            <person name="Amselem J."/>
            <person name="Quesneville H."/>
            <person name="Oliver R.P."/>
            <person name="Wincker P."/>
            <person name="Balesdent M.-H."/>
            <person name="Howlett B.J."/>
        </authorList>
    </citation>
    <scope>NUCLEOTIDE SEQUENCE [LARGE SCALE GENOMIC DNA]</scope>
    <source>
        <strain evidence="11">JN3 / isolate v23.1.3 / race Av1-4-5-6-7-8</strain>
    </source>
</reference>
<dbReference type="PANTHER" id="PTHR10283">
    <property type="entry name" value="SOLUTE CARRIER FAMILY 13 MEMBER"/>
    <property type="match status" value="1"/>
</dbReference>
<feature type="compositionally biased region" description="Basic and acidic residues" evidence="7">
    <location>
        <begin position="71"/>
        <end position="87"/>
    </location>
</feature>
<feature type="transmembrane region" description="Helical" evidence="8">
    <location>
        <begin position="919"/>
        <end position="941"/>
    </location>
</feature>
<dbReference type="GO" id="GO:0005315">
    <property type="term" value="F:phosphate transmembrane transporter activity"/>
    <property type="evidence" value="ECO:0007669"/>
    <property type="project" value="TreeGrafter"/>
</dbReference>
<dbReference type="OMA" id="GYGLMYI"/>
<evidence type="ECO:0000313" key="10">
    <source>
        <dbReference type="EMBL" id="CBX92971.1"/>
    </source>
</evidence>
<evidence type="ECO:0000256" key="8">
    <source>
        <dbReference type="SAM" id="Phobius"/>
    </source>
</evidence>
<feature type="domain" description="SPX" evidence="9">
    <location>
        <begin position="98"/>
        <end position="357"/>
    </location>
</feature>
<dbReference type="CDD" id="cd01115">
    <property type="entry name" value="SLC13_permease"/>
    <property type="match status" value="1"/>
</dbReference>
<dbReference type="GeneID" id="13282716"/>
<feature type="transmembrane region" description="Helical" evidence="8">
    <location>
        <begin position="651"/>
        <end position="669"/>
    </location>
</feature>
<dbReference type="Pfam" id="PF03105">
    <property type="entry name" value="SPX"/>
    <property type="match status" value="2"/>
</dbReference>
<keyword evidence="6" id="KW-0175">Coiled coil</keyword>
<dbReference type="InterPro" id="IPR004331">
    <property type="entry name" value="SPX_dom"/>
</dbReference>